<dbReference type="EMBL" id="BMOD01000014">
    <property type="protein sequence ID" value="GGJ44800.1"/>
    <property type="molecule type" value="Genomic_DNA"/>
</dbReference>
<dbReference type="RefSeq" id="WP_189004499.1">
    <property type="nucleotide sequence ID" value="NZ_BMOD01000014.1"/>
</dbReference>
<proteinExistence type="predicted"/>
<name>A0ABQ2D474_9DEIO</name>
<protein>
    <submittedName>
        <fullName evidence="1">Uncharacterized protein</fullName>
    </submittedName>
</protein>
<dbReference type="Proteomes" id="UP000632222">
    <property type="component" value="Unassembled WGS sequence"/>
</dbReference>
<evidence type="ECO:0000313" key="1">
    <source>
        <dbReference type="EMBL" id="GGJ44800.1"/>
    </source>
</evidence>
<accession>A0ABQ2D474</accession>
<reference evidence="2" key="1">
    <citation type="journal article" date="2019" name="Int. J. Syst. Evol. Microbiol.">
        <title>The Global Catalogue of Microorganisms (GCM) 10K type strain sequencing project: providing services to taxonomists for standard genome sequencing and annotation.</title>
        <authorList>
            <consortium name="The Broad Institute Genomics Platform"/>
            <consortium name="The Broad Institute Genome Sequencing Center for Infectious Disease"/>
            <person name="Wu L."/>
            <person name="Ma J."/>
        </authorList>
    </citation>
    <scope>NUCLEOTIDE SEQUENCE [LARGE SCALE GENOMIC DNA]</scope>
    <source>
        <strain evidence="2">JCM 14370</strain>
    </source>
</reference>
<evidence type="ECO:0000313" key="2">
    <source>
        <dbReference type="Proteomes" id="UP000632222"/>
    </source>
</evidence>
<sequence length="120" mass="13766">MEHPNLRTLHFDDVPRSLAREIVSFSDLTWFFGPRGEGFFGQDLGEVAVRKLGMTLPNLRTATQDRLETAILDRASELRSHLLLVIQIHPSPVEGYVCLIPHTRLHQVEEVLSRVADRRR</sequence>
<comment type="caution">
    <text evidence="1">The sequence shown here is derived from an EMBL/GenBank/DDBJ whole genome shotgun (WGS) entry which is preliminary data.</text>
</comment>
<organism evidence="1 2">
    <name type="scientific">Deinococcus roseus</name>
    <dbReference type="NCBI Taxonomy" id="392414"/>
    <lineage>
        <taxon>Bacteria</taxon>
        <taxon>Thermotogati</taxon>
        <taxon>Deinococcota</taxon>
        <taxon>Deinococci</taxon>
        <taxon>Deinococcales</taxon>
        <taxon>Deinococcaceae</taxon>
        <taxon>Deinococcus</taxon>
    </lineage>
</organism>
<keyword evidence="2" id="KW-1185">Reference proteome</keyword>
<gene>
    <name evidence="1" type="ORF">GCM10008938_33770</name>
</gene>